<dbReference type="OrthoDB" id="9767131at2"/>
<dbReference type="AlphaFoldDB" id="A0A2S8FF12"/>
<comment type="caution">
    <text evidence="7">The sequence shown here is derived from an EMBL/GenBank/DDBJ whole genome shotgun (WGS) entry which is preliminary data.</text>
</comment>
<evidence type="ECO:0000256" key="1">
    <source>
        <dbReference type="ARBA" id="ARBA00023015"/>
    </source>
</evidence>
<dbReference type="PROSITE" id="PS52050">
    <property type="entry name" value="WYL"/>
    <property type="match status" value="1"/>
</dbReference>
<gene>
    <name evidence="7" type="ORF">C5Y96_14955</name>
</gene>
<dbReference type="InterPro" id="IPR028349">
    <property type="entry name" value="PafC-like"/>
</dbReference>
<dbReference type="Pfam" id="PF13280">
    <property type="entry name" value="WYL"/>
    <property type="match status" value="1"/>
</dbReference>
<dbReference type="EMBL" id="PUIA01000038">
    <property type="protein sequence ID" value="PQO30755.1"/>
    <property type="molecule type" value="Genomic_DNA"/>
</dbReference>
<dbReference type="InterPro" id="IPR013196">
    <property type="entry name" value="HTH_11"/>
</dbReference>
<dbReference type="InterPro" id="IPR051534">
    <property type="entry name" value="CBASS_pafABC_assoc_protein"/>
</dbReference>
<evidence type="ECO:0008006" key="9">
    <source>
        <dbReference type="Google" id="ProtNLM"/>
    </source>
</evidence>
<evidence type="ECO:0000256" key="2">
    <source>
        <dbReference type="ARBA" id="ARBA00023125"/>
    </source>
</evidence>
<organism evidence="7 8">
    <name type="scientific">Blastopirellula marina</name>
    <dbReference type="NCBI Taxonomy" id="124"/>
    <lineage>
        <taxon>Bacteria</taxon>
        <taxon>Pseudomonadati</taxon>
        <taxon>Planctomycetota</taxon>
        <taxon>Planctomycetia</taxon>
        <taxon>Pirellulales</taxon>
        <taxon>Pirellulaceae</taxon>
        <taxon>Blastopirellula</taxon>
    </lineage>
</organism>
<keyword evidence="3" id="KW-0804">Transcription</keyword>
<evidence type="ECO:0000259" key="5">
    <source>
        <dbReference type="Pfam" id="PF13280"/>
    </source>
</evidence>
<dbReference type="RefSeq" id="WP_105354820.1">
    <property type="nucleotide sequence ID" value="NZ_PUIA01000038.1"/>
</dbReference>
<keyword evidence="1" id="KW-0805">Transcription regulation</keyword>
<sequence length="344" mass="39171">MPKSAPPDSSLPRRPDRDRRVRQNARIARVLGVLNLIQSRGRWDLKAIADELECSERTVRRDLEVLEFAGVPYYFDEREHCFRVRPDYKFPALALTADEAWGQALATAFSQAPGLNIGPGAKPTTRKLAASSQEHLKTIIADALRLIEVFDLKLADHSKHHETVQAIQCALLNQTQITGVYKSPYETQQVKLTIHPYRLCLVKQAWYVVGHMAGETEAKTFRVARFKSLRATQKPAEVPADFDLRNHFGNAWSVFRGKQRYDIELEFEAEAAKIVTETIWHHTQKAKKTKGDRVLLSFQVDGLDEILHWVLAWAGKVTVIKPDALRQKLNQTLTKALKMNSRTE</sequence>
<dbReference type="PANTHER" id="PTHR34580:SF1">
    <property type="entry name" value="PROTEIN PAFC"/>
    <property type="match status" value="1"/>
</dbReference>
<dbReference type="PROSITE" id="PS00894">
    <property type="entry name" value="HTH_DEOR_1"/>
    <property type="match status" value="1"/>
</dbReference>
<dbReference type="PIRSF" id="PIRSF016838">
    <property type="entry name" value="PafC"/>
    <property type="match status" value="1"/>
</dbReference>
<feature type="domain" description="Helix-turn-helix type 11" evidence="4">
    <location>
        <begin position="36"/>
        <end position="72"/>
    </location>
</feature>
<dbReference type="Proteomes" id="UP000240009">
    <property type="component" value="Unassembled WGS sequence"/>
</dbReference>
<dbReference type="InterPro" id="IPR026881">
    <property type="entry name" value="WYL_dom"/>
</dbReference>
<dbReference type="InterPro" id="IPR057727">
    <property type="entry name" value="WCX_dom"/>
</dbReference>
<protein>
    <recommendedName>
        <fullName evidence="9">Transcriptional regulator</fullName>
    </recommendedName>
</protein>
<evidence type="ECO:0000259" key="4">
    <source>
        <dbReference type="Pfam" id="PF08279"/>
    </source>
</evidence>
<dbReference type="Pfam" id="PF08279">
    <property type="entry name" value="HTH_11"/>
    <property type="match status" value="1"/>
</dbReference>
<dbReference type="PANTHER" id="PTHR34580">
    <property type="match status" value="1"/>
</dbReference>
<accession>A0A2S8FF12</accession>
<dbReference type="InterPro" id="IPR036390">
    <property type="entry name" value="WH_DNA-bd_sf"/>
</dbReference>
<evidence type="ECO:0000259" key="6">
    <source>
        <dbReference type="Pfam" id="PF25583"/>
    </source>
</evidence>
<dbReference type="GO" id="GO:0003677">
    <property type="term" value="F:DNA binding"/>
    <property type="evidence" value="ECO:0007669"/>
    <property type="project" value="UniProtKB-KW"/>
</dbReference>
<dbReference type="InterPro" id="IPR036388">
    <property type="entry name" value="WH-like_DNA-bd_sf"/>
</dbReference>
<dbReference type="InterPro" id="IPR018356">
    <property type="entry name" value="Tscrpt_reg_HTH_DeoR_CS"/>
</dbReference>
<dbReference type="SUPFAM" id="SSF46785">
    <property type="entry name" value="Winged helix' DNA-binding domain"/>
    <property type="match status" value="1"/>
</dbReference>
<name>A0A2S8FF12_9BACT</name>
<reference evidence="7 8" key="1">
    <citation type="submission" date="2018-02" db="EMBL/GenBank/DDBJ databases">
        <title>Comparative genomes isolates from brazilian mangrove.</title>
        <authorList>
            <person name="Araujo J.E."/>
            <person name="Taketani R.G."/>
            <person name="Silva M.C.P."/>
            <person name="Loureco M.V."/>
            <person name="Andreote F.D."/>
        </authorList>
    </citation>
    <scope>NUCLEOTIDE SEQUENCE [LARGE SCALE GENOMIC DNA]</scope>
    <source>
        <strain evidence="7 8">HEX-2 MGV</strain>
    </source>
</reference>
<evidence type="ECO:0000313" key="7">
    <source>
        <dbReference type="EMBL" id="PQO30755.1"/>
    </source>
</evidence>
<evidence type="ECO:0000256" key="3">
    <source>
        <dbReference type="ARBA" id="ARBA00023163"/>
    </source>
</evidence>
<dbReference type="Pfam" id="PF25583">
    <property type="entry name" value="WCX"/>
    <property type="match status" value="1"/>
</dbReference>
<dbReference type="Gene3D" id="1.10.10.10">
    <property type="entry name" value="Winged helix-like DNA-binding domain superfamily/Winged helix DNA-binding domain"/>
    <property type="match status" value="1"/>
</dbReference>
<feature type="domain" description="WYL" evidence="5">
    <location>
        <begin position="162"/>
        <end position="230"/>
    </location>
</feature>
<dbReference type="GO" id="GO:0003700">
    <property type="term" value="F:DNA-binding transcription factor activity"/>
    <property type="evidence" value="ECO:0007669"/>
    <property type="project" value="InterPro"/>
</dbReference>
<evidence type="ECO:0000313" key="8">
    <source>
        <dbReference type="Proteomes" id="UP000240009"/>
    </source>
</evidence>
<keyword evidence="2" id="KW-0238">DNA-binding</keyword>
<proteinExistence type="predicted"/>
<feature type="domain" description="WCX" evidence="6">
    <location>
        <begin position="260"/>
        <end position="337"/>
    </location>
</feature>